<evidence type="ECO:0000256" key="2">
    <source>
        <dbReference type="ARBA" id="ARBA00022737"/>
    </source>
</evidence>
<reference evidence="7" key="1">
    <citation type="submission" date="2022-08" db="EMBL/GenBank/DDBJ databases">
        <title>Genome sequencing of akame (Lates japonicus).</title>
        <authorList>
            <person name="Hashiguchi Y."/>
            <person name="Takahashi H."/>
        </authorList>
    </citation>
    <scope>NUCLEOTIDE SEQUENCE</scope>
    <source>
        <strain evidence="7">Kochi</strain>
    </source>
</reference>
<keyword evidence="2" id="KW-0677">Repeat</keyword>
<dbReference type="GO" id="GO:0005737">
    <property type="term" value="C:cytoplasm"/>
    <property type="evidence" value="ECO:0007669"/>
    <property type="project" value="TreeGrafter"/>
</dbReference>
<protein>
    <submittedName>
        <fullName evidence="7">Protein phosphatase 1 regulatory subunit 12A isoform X1</fullName>
    </submittedName>
</protein>
<evidence type="ECO:0000256" key="4">
    <source>
        <dbReference type="SAM" id="Coils"/>
    </source>
</evidence>
<feature type="compositionally biased region" description="Basic and acidic residues" evidence="5">
    <location>
        <begin position="471"/>
        <end position="480"/>
    </location>
</feature>
<feature type="region of interest" description="Disordered" evidence="5">
    <location>
        <begin position="321"/>
        <end position="407"/>
    </location>
</feature>
<evidence type="ECO:0000256" key="3">
    <source>
        <dbReference type="ARBA" id="ARBA00023043"/>
    </source>
</evidence>
<dbReference type="SUPFAM" id="SSF57997">
    <property type="entry name" value="Tropomyosin"/>
    <property type="match status" value="1"/>
</dbReference>
<dbReference type="Gene3D" id="6.10.250.1820">
    <property type="match status" value="1"/>
</dbReference>
<evidence type="ECO:0000256" key="1">
    <source>
        <dbReference type="ARBA" id="ARBA00022473"/>
    </source>
</evidence>
<name>A0AAD3NNW7_LATJO</name>
<dbReference type="Gene3D" id="6.10.140.390">
    <property type="match status" value="1"/>
</dbReference>
<feature type="compositionally biased region" description="Basic and acidic residues" evidence="5">
    <location>
        <begin position="437"/>
        <end position="453"/>
    </location>
</feature>
<gene>
    <name evidence="7" type="ORF">AKAME5_002667100</name>
</gene>
<dbReference type="AlphaFoldDB" id="A0AAD3NNW7"/>
<keyword evidence="1" id="KW-0217">Developmental protein</keyword>
<feature type="compositionally biased region" description="Basic residues" evidence="5">
    <location>
        <begin position="327"/>
        <end position="337"/>
    </location>
</feature>
<keyword evidence="4" id="KW-0175">Coiled coil</keyword>
<organism evidence="7 8">
    <name type="scientific">Lates japonicus</name>
    <name type="common">Japanese lates</name>
    <dbReference type="NCBI Taxonomy" id="270547"/>
    <lineage>
        <taxon>Eukaryota</taxon>
        <taxon>Metazoa</taxon>
        <taxon>Chordata</taxon>
        <taxon>Craniata</taxon>
        <taxon>Vertebrata</taxon>
        <taxon>Euteleostomi</taxon>
        <taxon>Actinopterygii</taxon>
        <taxon>Neopterygii</taxon>
        <taxon>Teleostei</taxon>
        <taxon>Neoteleostei</taxon>
        <taxon>Acanthomorphata</taxon>
        <taxon>Carangaria</taxon>
        <taxon>Carangaria incertae sedis</taxon>
        <taxon>Centropomidae</taxon>
        <taxon>Lates</taxon>
    </lineage>
</organism>
<evidence type="ECO:0000313" key="8">
    <source>
        <dbReference type="Proteomes" id="UP001279410"/>
    </source>
</evidence>
<accession>A0AAD3NNW7</accession>
<evidence type="ECO:0000256" key="5">
    <source>
        <dbReference type="SAM" id="MobiDB-lite"/>
    </source>
</evidence>
<feature type="compositionally biased region" description="Basic and acidic residues" evidence="5">
    <location>
        <begin position="362"/>
        <end position="386"/>
    </location>
</feature>
<dbReference type="EMBL" id="BRZM01002881">
    <property type="protein sequence ID" value="GLD75337.1"/>
    <property type="molecule type" value="Genomic_DNA"/>
</dbReference>
<feature type="domain" description="cGMP-dependent protein kinase interacting" evidence="6">
    <location>
        <begin position="520"/>
        <end position="626"/>
    </location>
</feature>
<evidence type="ECO:0000313" key="7">
    <source>
        <dbReference type="EMBL" id="GLD75337.1"/>
    </source>
</evidence>
<dbReference type="GO" id="GO:0004857">
    <property type="term" value="F:enzyme inhibitor activity"/>
    <property type="evidence" value="ECO:0007669"/>
    <property type="project" value="TreeGrafter"/>
</dbReference>
<dbReference type="Pfam" id="PF15898">
    <property type="entry name" value="PRKG1_interact"/>
    <property type="match status" value="1"/>
</dbReference>
<keyword evidence="8" id="KW-1185">Reference proteome</keyword>
<dbReference type="Proteomes" id="UP001279410">
    <property type="component" value="Unassembled WGS sequence"/>
</dbReference>
<dbReference type="GO" id="GO:0019901">
    <property type="term" value="F:protein kinase binding"/>
    <property type="evidence" value="ECO:0007669"/>
    <property type="project" value="InterPro"/>
</dbReference>
<comment type="caution">
    <text evidence="7">The sequence shown here is derived from an EMBL/GenBank/DDBJ whole genome shotgun (WGS) entry which is preliminary data.</text>
</comment>
<dbReference type="CDD" id="cd21930">
    <property type="entry name" value="IPD_PPP1R12"/>
    <property type="match status" value="1"/>
</dbReference>
<evidence type="ECO:0000259" key="6">
    <source>
        <dbReference type="Pfam" id="PF15898"/>
    </source>
</evidence>
<dbReference type="InterPro" id="IPR031775">
    <property type="entry name" value="PRKG1_interact"/>
</dbReference>
<dbReference type="PANTHER" id="PTHR24179:SF21">
    <property type="entry name" value="MYOSIN BINDING SUBUNIT, ISOFORM O"/>
    <property type="match status" value="1"/>
</dbReference>
<keyword evidence="3" id="KW-0040">ANK repeat</keyword>
<feature type="region of interest" description="Disordered" evidence="5">
    <location>
        <begin position="434"/>
        <end position="519"/>
    </location>
</feature>
<sequence length="636" mass="71643">MVAEAQPLPVSARPNSSSLFLNGRARYLRLTPPSPPLSLSLFCSPTSSSRTRCSLPHQTLTYLTDNLMGMQMKIVKLQSSHEEMRQSSSKHISENLETRLSTLEESYALAQKQVGMALATAEQLKTSDLPAQVLSLHTEMKARLAEMQQATVSLEQLSQLQTMLKGKSKEFEGVRVQVEDLATLSAELSQKVEVLTGSLEAVESKLEERVSQVATLSTALDGQAAEVLRLKEQLDAYQAQLETSTLEMATVRELLENEQSQQLQQAGVEEQLNTLVGEAQPPAEAVEQRTNSFFSHQTHTTKENENFLSLMLYLTPVRDEEAESQRKAKSRHARQTRRSTQGVTLTDLKEAQKTNSLSSQDRQTEEGRTLNDRSCLRKGSTDERRVKMGLTESTETTGISPKWSKLDEQGNIEPSCYLVAASVNVTVEADLPAQGRGRREMSSYYPRTKDLTRTRKSVTDSPPSSPSPTDKNYRHERLSRYDSSGESATDKPLGRTSSYTRRETRLAALNRQEQDSTTKDYKKMYAEALHENERLKSRLQDSKQELVKIRSQLEKVTQRHDRISERSTVLESEKREKQALEKRVSDMEEELKAFPALAQVQTLRRVNECLLAENRAMLRVLARLSETASMPETEDL</sequence>
<feature type="coiled-coil region" evidence="4">
    <location>
        <begin position="220"/>
        <end position="247"/>
    </location>
</feature>
<feature type="coiled-coil region" evidence="4">
    <location>
        <begin position="525"/>
        <end position="590"/>
    </location>
</feature>
<proteinExistence type="predicted"/>
<dbReference type="InterPro" id="IPR051226">
    <property type="entry name" value="PP1_Regulatory_Subunit"/>
</dbReference>
<dbReference type="GO" id="GO:0019208">
    <property type="term" value="F:phosphatase regulator activity"/>
    <property type="evidence" value="ECO:0007669"/>
    <property type="project" value="TreeGrafter"/>
</dbReference>
<dbReference type="PANTHER" id="PTHR24179">
    <property type="entry name" value="PROTEIN PHOSPHATASE 1 REGULATORY SUBUNIT 12"/>
    <property type="match status" value="1"/>
</dbReference>